<dbReference type="InterPro" id="IPR050471">
    <property type="entry name" value="AB_hydrolase"/>
</dbReference>
<reference evidence="2" key="1">
    <citation type="submission" date="2016-10" db="EMBL/GenBank/DDBJ databases">
        <title>Sequence of Gallionella enrichment culture.</title>
        <authorList>
            <person name="Poehlein A."/>
            <person name="Muehling M."/>
            <person name="Daniel R."/>
        </authorList>
    </citation>
    <scope>NUCLEOTIDE SEQUENCE</scope>
</reference>
<dbReference type="Gene3D" id="3.40.50.1820">
    <property type="entry name" value="alpha/beta hydrolase"/>
    <property type="match status" value="1"/>
</dbReference>
<dbReference type="PANTHER" id="PTHR43433:SF5">
    <property type="entry name" value="AB HYDROLASE-1 DOMAIN-CONTAINING PROTEIN"/>
    <property type="match status" value="1"/>
</dbReference>
<dbReference type="Pfam" id="PF00561">
    <property type="entry name" value="Abhydrolase_1"/>
    <property type="match status" value="1"/>
</dbReference>
<keyword evidence="2" id="KW-0378">Hydrolase</keyword>
<dbReference type="EMBL" id="MLJW01000001">
    <property type="protein sequence ID" value="OIR19991.1"/>
    <property type="molecule type" value="Genomic_DNA"/>
</dbReference>
<dbReference type="AlphaFoldDB" id="A0A1J5TGC8"/>
<dbReference type="InterPro" id="IPR000073">
    <property type="entry name" value="AB_hydrolase_1"/>
</dbReference>
<feature type="domain" description="AB hydrolase-1" evidence="1">
    <location>
        <begin position="30"/>
        <end position="231"/>
    </location>
</feature>
<dbReference type="InterPro" id="IPR029058">
    <property type="entry name" value="AB_hydrolase_fold"/>
</dbReference>
<sequence>MSTWVLLRGLMRETRHWGDFPLHLRNALDMQTVVLLDFPGNGSLHAQTSARSVAEMAEHCRTQLRQLGHEPPYRVLALSLGAMAAVEWGLRHPAEIERLVLINTSLAPYSPFYHRLRPANYPALIRFLIQASPARRERLILQLTSTLDRTPPQQDELLRRWTSYAQEYPVTRSNVLRQLRAAVCYRAAPAPPPVPLLLLAAQHDRLVDVKCSLALAQHWGCPLRLHTAAGHDLPLDDGAWVAQQIAEWIARDAGNADNEQPVSRTCEPR</sequence>
<protein>
    <submittedName>
        <fullName evidence="2">Putative aminoacrylate hydrolase RutD</fullName>
    </submittedName>
</protein>
<evidence type="ECO:0000259" key="1">
    <source>
        <dbReference type="Pfam" id="PF00561"/>
    </source>
</evidence>
<name>A0A1J5TGC8_9ZZZZ</name>
<comment type="caution">
    <text evidence="2">The sequence shown here is derived from an EMBL/GenBank/DDBJ whole genome shotgun (WGS) entry which is preliminary data.</text>
</comment>
<dbReference type="PANTHER" id="PTHR43433">
    <property type="entry name" value="HYDROLASE, ALPHA/BETA FOLD FAMILY PROTEIN"/>
    <property type="match status" value="1"/>
</dbReference>
<gene>
    <name evidence="2" type="primary">rutD_1</name>
    <name evidence="2" type="ORF">GALL_08780</name>
</gene>
<accession>A0A1J5TGC8</accession>
<evidence type="ECO:0000313" key="2">
    <source>
        <dbReference type="EMBL" id="OIR19991.1"/>
    </source>
</evidence>
<organism evidence="2">
    <name type="scientific">mine drainage metagenome</name>
    <dbReference type="NCBI Taxonomy" id="410659"/>
    <lineage>
        <taxon>unclassified sequences</taxon>
        <taxon>metagenomes</taxon>
        <taxon>ecological metagenomes</taxon>
    </lineage>
</organism>
<dbReference type="GO" id="GO:0016787">
    <property type="term" value="F:hydrolase activity"/>
    <property type="evidence" value="ECO:0007669"/>
    <property type="project" value="UniProtKB-KW"/>
</dbReference>
<dbReference type="SUPFAM" id="SSF53474">
    <property type="entry name" value="alpha/beta-Hydrolases"/>
    <property type="match status" value="1"/>
</dbReference>
<proteinExistence type="predicted"/>